<evidence type="ECO:0000259" key="1">
    <source>
        <dbReference type="Pfam" id="PF13243"/>
    </source>
</evidence>
<dbReference type="EMBL" id="LRQV01000064">
    <property type="protein sequence ID" value="KXK60641.1"/>
    <property type="molecule type" value="Genomic_DNA"/>
</dbReference>
<dbReference type="GO" id="GO:0016740">
    <property type="term" value="F:transferase activity"/>
    <property type="evidence" value="ECO:0007669"/>
    <property type="project" value="UniProtKB-KW"/>
</dbReference>
<comment type="caution">
    <text evidence="2">The sequence shown here is derived from an EMBL/GenBank/DDBJ whole genome shotgun (WGS) entry which is preliminary data.</text>
</comment>
<dbReference type="AlphaFoldDB" id="A0A136PQF0"/>
<dbReference type="Pfam" id="PF13243">
    <property type="entry name" value="SQHop_cyclase_C"/>
    <property type="match status" value="1"/>
</dbReference>
<evidence type="ECO:0000313" key="2">
    <source>
        <dbReference type="EMBL" id="KXK60641.1"/>
    </source>
</evidence>
<dbReference type="SUPFAM" id="SSF48239">
    <property type="entry name" value="Terpenoid cyclases/Protein prenyltransferases"/>
    <property type="match status" value="1"/>
</dbReference>
<reference evidence="2 3" key="1">
    <citation type="submission" date="2016-01" db="EMBL/GenBank/DDBJ databases">
        <title>Whole genome sequence and analysis of Micromonospora rosaria DSM 803, which can produce antibacterial substance rosamicin.</title>
        <authorList>
            <person name="Yang H."/>
            <person name="He X."/>
            <person name="Zhu D."/>
        </authorList>
    </citation>
    <scope>NUCLEOTIDE SEQUENCE [LARGE SCALE GENOMIC DNA]</scope>
    <source>
        <strain evidence="2 3">DSM 803</strain>
    </source>
</reference>
<dbReference type="Proteomes" id="UP000070620">
    <property type="component" value="Unassembled WGS sequence"/>
</dbReference>
<proteinExistence type="predicted"/>
<keyword evidence="3" id="KW-1185">Reference proteome</keyword>
<dbReference type="PANTHER" id="PTHR31739:SF25">
    <property type="entry name" value="(E,E)-GERANYLLINALOOL SYNTHASE"/>
    <property type="match status" value="1"/>
</dbReference>
<keyword evidence="2" id="KW-0808">Transferase</keyword>
<dbReference type="PANTHER" id="PTHR31739">
    <property type="entry name" value="ENT-COPALYL DIPHOSPHATE SYNTHASE, CHLOROPLASTIC"/>
    <property type="match status" value="1"/>
</dbReference>
<gene>
    <name evidence="2" type="ORF">AWW66_17940</name>
</gene>
<sequence>MAARHLVAELTRQPDGQVSVSPYETGRLVSLAPWLTGHAERVRYLVDSQRADGGWGTGDRYALVPSLSATEALLAVARTGSAAGVDGVARAAARGLRALPRWLGATRLPDTPAIDLIVPALVAAVNGHLADPAGHPGGSPAVAGPSRLDLPPTMTPARFTAVRDRVRGGAPLHPKLHHALEVVGPLARHARGVVPSATGAVGASPAATAAWLGGADRPDVHPTAAAYLAAAVRPLGGLAPCTTPITVFERAWVLSTVTRAGIRVAVPPDLVDSLTAGLGEDGTATSPGLPADADTTAVTLYALMRLGVPVTPHCLWRYETDTGFCTWPAEDGRSVTTNAHVLDAFGRHLATLGPHPAATGESAARYRAAAHRLETFLLDQQHADGGWRDRWHASPYYATLCCALALSGYGETSGVPPALARAARWVVDTQRPDGSWGRWGGTVEETAYAVHLLAVVGPQPGTAAAIDRARPHLGRPDAHRVTPPLWHDKDLYRPTAIVGAAVLAARHLAAATVDTVPAASAPALDSPGGP</sequence>
<dbReference type="Gene3D" id="1.50.10.160">
    <property type="match status" value="1"/>
</dbReference>
<dbReference type="InterPro" id="IPR050148">
    <property type="entry name" value="Terpene_synthase-like"/>
</dbReference>
<evidence type="ECO:0000313" key="3">
    <source>
        <dbReference type="Proteomes" id="UP000070620"/>
    </source>
</evidence>
<name>A0A136PQF0_9ACTN</name>
<dbReference type="InterPro" id="IPR032696">
    <property type="entry name" value="SQ_cyclase_C"/>
</dbReference>
<accession>A0A136PQF0</accession>
<dbReference type="InterPro" id="IPR008930">
    <property type="entry name" value="Terpenoid_cyclase/PrenylTrfase"/>
</dbReference>
<dbReference type="GO" id="GO:0010333">
    <property type="term" value="F:terpene synthase activity"/>
    <property type="evidence" value="ECO:0007669"/>
    <property type="project" value="InterPro"/>
</dbReference>
<protein>
    <submittedName>
        <fullName evidence="2">Prenyltransferase</fullName>
    </submittedName>
</protein>
<organism evidence="2 3">
    <name type="scientific">Micromonospora rosaria</name>
    <dbReference type="NCBI Taxonomy" id="47874"/>
    <lineage>
        <taxon>Bacteria</taxon>
        <taxon>Bacillati</taxon>
        <taxon>Actinomycetota</taxon>
        <taxon>Actinomycetes</taxon>
        <taxon>Micromonosporales</taxon>
        <taxon>Micromonosporaceae</taxon>
        <taxon>Micromonospora</taxon>
    </lineage>
</organism>
<dbReference type="GO" id="GO:0016102">
    <property type="term" value="P:diterpenoid biosynthetic process"/>
    <property type="evidence" value="ECO:0007669"/>
    <property type="project" value="TreeGrafter"/>
</dbReference>
<dbReference type="Gene3D" id="1.50.10.20">
    <property type="match status" value="1"/>
</dbReference>
<dbReference type="GO" id="GO:0000287">
    <property type="term" value="F:magnesium ion binding"/>
    <property type="evidence" value="ECO:0007669"/>
    <property type="project" value="TreeGrafter"/>
</dbReference>
<feature type="domain" description="Squalene cyclase C-terminal" evidence="1">
    <location>
        <begin position="366"/>
        <end position="448"/>
    </location>
</feature>